<dbReference type="Pfam" id="PF00877">
    <property type="entry name" value="NLPC_P60"/>
    <property type="match status" value="1"/>
</dbReference>
<organism evidence="6">
    <name type="scientific">Oceaniferula spumae</name>
    <dbReference type="NCBI Taxonomy" id="2979115"/>
    <lineage>
        <taxon>Bacteria</taxon>
        <taxon>Pseudomonadati</taxon>
        <taxon>Verrucomicrobiota</taxon>
        <taxon>Verrucomicrobiia</taxon>
        <taxon>Verrucomicrobiales</taxon>
        <taxon>Verrucomicrobiaceae</taxon>
        <taxon>Oceaniferula</taxon>
    </lineage>
</organism>
<dbReference type="AlphaFoldDB" id="A0AAT9FMV2"/>
<keyword evidence="3" id="KW-0378">Hydrolase</keyword>
<reference evidence="6" key="1">
    <citation type="submission" date="2024-07" db="EMBL/GenBank/DDBJ databases">
        <title>Complete genome sequence of Verrucomicrobiaceae bacterium NT6N.</title>
        <authorList>
            <person name="Huang C."/>
            <person name="Takami H."/>
            <person name="Hamasaki K."/>
        </authorList>
    </citation>
    <scope>NUCLEOTIDE SEQUENCE</scope>
    <source>
        <strain evidence="6">NT6N</strain>
    </source>
</reference>
<evidence type="ECO:0000256" key="3">
    <source>
        <dbReference type="ARBA" id="ARBA00022801"/>
    </source>
</evidence>
<evidence type="ECO:0000259" key="5">
    <source>
        <dbReference type="PROSITE" id="PS51935"/>
    </source>
</evidence>
<keyword evidence="4" id="KW-0788">Thiol protease</keyword>
<dbReference type="PROSITE" id="PS51935">
    <property type="entry name" value="NLPC_P60"/>
    <property type="match status" value="1"/>
</dbReference>
<gene>
    <name evidence="6" type="ORF">NT6N_23290</name>
</gene>
<evidence type="ECO:0000256" key="4">
    <source>
        <dbReference type="ARBA" id="ARBA00022807"/>
    </source>
</evidence>
<dbReference type="KEGG" id="osu:NT6N_23290"/>
<comment type="similarity">
    <text evidence="1">Belongs to the peptidase C40 family.</text>
</comment>
<evidence type="ECO:0000256" key="1">
    <source>
        <dbReference type="ARBA" id="ARBA00007074"/>
    </source>
</evidence>
<dbReference type="GO" id="GO:0008234">
    <property type="term" value="F:cysteine-type peptidase activity"/>
    <property type="evidence" value="ECO:0007669"/>
    <property type="project" value="UniProtKB-KW"/>
</dbReference>
<dbReference type="PANTHER" id="PTHR47053:SF1">
    <property type="entry name" value="MUREIN DD-ENDOPEPTIDASE MEPH-RELATED"/>
    <property type="match status" value="1"/>
</dbReference>
<keyword evidence="2" id="KW-0645">Protease</keyword>
<accession>A0AAT9FMV2</accession>
<dbReference type="Gene3D" id="3.90.1720.10">
    <property type="entry name" value="endopeptidase domain like (from Nostoc punctiforme)"/>
    <property type="match status" value="1"/>
</dbReference>
<evidence type="ECO:0000313" key="6">
    <source>
        <dbReference type="EMBL" id="BDS07289.1"/>
    </source>
</evidence>
<dbReference type="EMBL" id="AP026866">
    <property type="protein sequence ID" value="BDS07289.1"/>
    <property type="molecule type" value="Genomic_DNA"/>
</dbReference>
<dbReference type="PANTHER" id="PTHR47053">
    <property type="entry name" value="MUREIN DD-ENDOPEPTIDASE MEPH-RELATED"/>
    <property type="match status" value="1"/>
</dbReference>
<dbReference type="InterPro" id="IPR051202">
    <property type="entry name" value="Peptidase_C40"/>
</dbReference>
<protein>
    <recommendedName>
        <fullName evidence="5">NlpC/P60 domain-containing protein</fullName>
    </recommendedName>
</protein>
<dbReference type="SUPFAM" id="SSF54001">
    <property type="entry name" value="Cysteine proteinases"/>
    <property type="match status" value="1"/>
</dbReference>
<proteinExistence type="inferred from homology"/>
<evidence type="ECO:0000256" key="2">
    <source>
        <dbReference type="ARBA" id="ARBA00022670"/>
    </source>
</evidence>
<dbReference type="InterPro" id="IPR038765">
    <property type="entry name" value="Papain-like_cys_pep_sf"/>
</dbReference>
<feature type="domain" description="NlpC/P60" evidence="5">
    <location>
        <begin position="63"/>
        <end position="217"/>
    </location>
</feature>
<dbReference type="GO" id="GO:0006508">
    <property type="term" value="P:proteolysis"/>
    <property type="evidence" value="ECO:0007669"/>
    <property type="project" value="UniProtKB-KW"/>
</dbReference>
<name>A0AAT9FMV2_9BACT</name>
<sequence>MIFEFRSRTLVKTAAIVLGLGMGIATVCAEKITEKLSYTENGKTYYRPASLKTEQLKDFDKLSAARQKLITLALSTTTKHGWLKYKFGGSNPESHGFDCSGAMYYVLRKGGFKIPRTSAQQYLWLRDASEIHTIPANADALEHSSFSKLQPGDLLFWSGTYTPTDGRSVNISHVSLYLGQEKDGRHVMVGATKGRSYRGKAGDGYGVYDFKLPRKGSRSKFVGYGTPVGLGK</sequence>
<dbReference type="InterPro" id="IPR000064">
    <property type="entry name" value="NLP_P60_dom"/>
</dbReference>